<feature type="non-terminal residue" evidence="1">
    <location>
        <position position="84"/>
    </location>
</feature>
<name>A0A0F8ZL74_9ZZZZ</name>
<protein>
    <submittedName>
        <fullName evidence="1">Uncharacterized protein</fullName>
    </submittedName>
</protein>
<dbReference type="AlphaFoldDB" id="A0A0F8ZL74"/>
<evidence type="ECO:0000313" key="1">
    <source>
        <dbReference type="EMBL" id="KKK94552.1"/>
    </source>
</evidence>
<gene>
    <name evidence="1" type="ORF">LCGC14_2681660</name>
</gene>
<sequence length="84" mass="10186">MGIETKEFIKTDDTYIYERDGDVIYRRKFMDYNNREIISVETMEASAVAQKETHRQVAMKQKKIWEHCEKLSVESTNMQQEWFK</sequence>
<reference evidence="1" key="1">
    <citation type="journal article" date="2015" name="Nature">
        <title>Complex archaea that bridge the gap between prokaryotes and eukaryotes.</title>
        <authorList>
            <person name="Spang A."/>
            <person name="Saw J.H."/>
            <person name="Jorgensen S.L."/>
            <person name="Zaremba-Niedzwiedzka K."/>
            <person name="Martijn J."/>
            <person name="Lind A.E."/>
            <person name="van Eijk R."/>
            <person name="Schleper C."/>
            <person name="Guy L."/>
            <person name="Ettema T.J."/>
        </authorList>
    </citation>
    <scope>NUCLEOTIDE SEQUENCE</scope>
</reference>
<accession>A0A0F8ZL74</accession>
<proteinExistence type="predicted"/>
<dbReference type="EMBL" id="LAZR01047292">
    <property type="protein sequence ID" value="KKK94552.1"/>
    <property type="molecule type" value="Genomic_DNA"/>
</dbReference>
<organism evidence="1">
    <name type="scientific">marine sediment metagenome</name>
    <dbReference type="NCBI Taxonomy" id="412755"/>
    <lineage>
        <taxon>unclassified sequences</taxon>
        <taxon>metagenomes</taxon>
        <taxon>ecological metagenomes</taxon>
    </lineage>
</organism>
<comment type="caution">
    <text evidence="1">The sequence shown here is derived from an EMBL/GenBank/DDBJ whole genome shotgun (WGS) entry which is preliminary data.</text>
</comment>